<gene>
    <name evidence="2" type="ORF">MEUPH1_LOCUS12065</name>
</gene>
<comment type="caution">
    <text evidence="2">The sequence shown here is derived from an EMBL/GenBank/DDBJ whole genome shotgun (WGS) entry which is preliminary data.</text>
</comment>
<dbReference type="PROSITE" id="PS50878">
    <property type="entry name" value="RT_POL"/>
    <property type="match status" value="1"/>
</dbReference>
<accession>A0AAV0WL18</accession>
<feature type="domain" description="Reverse transcriptase" evidence="1">
    <location>
        <begin position="1"/>
        <end position="143"/>
    </location>
</feature>
<protein>
    <recommendedName>
        <fullName evidence="1">Reverse transcriptase domain-containing protein</fullName>
    </recommendedName>
</protein>
<evidence type="ECO:0000313" key="3">
    <source>
        <dbReference type="Proteomes" id="UP001160148"/>
    </source>
</evidence>
<proteinExistence type="predicted"/>
<dbReference type="GO" id="GO:0071897">
    <property type="term" value="P:DNA biosynthetic process"/>
    <property type="evidence" value="ECO:0007669"/>
    <property type="project" value="UniProtKB-ARBA"/>
</dbReference>
<reference evidence="2 3" key="1">
    <citation type="submission" date="2023-01" db="EMBL/GenBank/DDBJ databases">
        <authorList>
            <person name="Whitehead M."/>
        </authorList>
    </citation>
    <scope>NUCLEOTIDE SEQUENCE [LARGE SCALE GENOMIC DNA]</scope>
</reference>
<keyword evidence="3" id="KW-1185">Reference proteome</keyword>
<name>A0AAV0WL18_9HEMI</name>
<dbReference type="AlphaFoldDB" id="A0AAV0WL18"/>
<dbReference type="SUPFAM" id="SSF56672">
    <property type="entry name" value="DNA/RNA polymerases"/>
    <property type="match status" value="1"/>
</dbReference>
<evidence type="ECO:0000313" key="2">
    <source>
        <dbReference type="EMBL" id="CAI6356322.1"/>
    </source>
</evidence>
<dbReference type="InterPro" id="IPR000477">
    <property type="entry name" value="RT_dom"/>
</dbReference>
<dbReference type="EMBL" id="CARXXK010000002">
    <property type="protein sequence ID" value="CAI6356322.1"/>
    <property type="molecule type" value="Genomic_DNA"/>
</dbReference>
<dbReference type="InterPro" id="IPR043502">
    <property type="entry name" value="DNA/RNA_pol_sf"/>
</dbReference>
<dbReference type="Proteomes" id="UP001160148">
    <property type="component" value="Unassembled WGS sequence"/>
</dbReference>
<dbReference type="PANTHER" id="PTHR47027:SF20">
    <property type="entry name" value="REVERSE TRANSCRIPTASE-LIKE PROTEIN WITH RNA-DIRECTED DNA POLYMERASE DOMAIN"/>
    <property type="match status" value="1"/>
</dbReference>
<dbReference type="PANTHER" id="PTHR47027">
    <property type="entry name" value="REVERSE TRANSCRIPTASE DOMAIN-CONTAINING PROTEIN"/>
    <property type="match status" value="1"/>
</dbReference>
<evidence type="ECO:0000259" key="1">
    <source>
        <dbReference type="PROSITE" id="PS50878"/>
    </source>
</evidence>
<sequence>MCCLATIECSGAGGGLLEIVRDIYLGASSSVSVTGGKTDDIRVLSGIRQGCPLSGLLFILAIDPVVSSLQGADADHRVLAFADDLCLFENSAPDLQLAIDSAQASLNRLGLSINAGKCASLHVSGRTPVGVRDTTFNLQGAALKPLAEGDAASFLGAQVGFNMIPSLATIAEIIEFGLKIVISKLVPWQRIDALKTFFYPAAVHLQSMGTFSKTDWKRVDDIMRPEIKTTLNVPQEASNEYLYGSTLQGCCGRQTQT</sequence>
<organism evidence="2 3">
    <name type="scientific">Macrosiphum euphorbiae</name>
    <name type="common">potato aphid</name>
    <dbReference type="NCBI Taxonomy" id="13131"/>
    <lineage>
        <taxon>Eukaryota</taxon>
        <taxon>Metazoa</taxon>
        <taxon>Ecdysozoa</taxon>
        <taxon>Arthropoda</taxon>
        <taxon>Hexapoda</taxon>
        <taxon>Insecta</taxon>
        <taxon>Pterygota</taxon>
        <taxon>Neoptera</taxon>
        <taxon>Paraneoptera</taxon>
        <taxon>Hemiptera</taxon>
        <taxon>Sternorrhyncha</taxon>
        <taxon>Aphidomorpha</taxon>
        <taxon>Aphidoidea</taxon>
        <taxon>Aphididae</taxon>
        <taxon>Macrosiphini</taxon>
        <taxon>Macrosiphum</taxon>
    </lineage>
</organism>
<dbReference type="Pfam" id="PF00078">
    <property type="entry name" value="RVT_1"/>
    <property type="match status" value="1"/>
</dbReference>